<accession>A0A165XVL9</accession>
<dbReference type="STRING" id="33936.AZI98_08445"/>
<dbReference type="EMBL" id="LWBR01000022">
    <property type="protein sequence ID" value="KZN96454.1"/>
    <property type="molecule type" value="Genomic_DNA"/>
</dbReference>
<dbReference type="InterPro" id="IPR036680">
    <property type="entry name" value="SPOR-like_sf"/>
</dbReference>
<name>A0A165XVL9_9BACI</name>
<evidence type="ECO:0000313" key="3">
    <source>
        <dbReference type="EMBL" id="KZN96454.1"/>
    </source>
</evidence>
<dbReference type="Gene3D" id="3.30.70.1070">
    <property type="entry name" value="Sporulation related repeat"/>
    <property type="match status" value="1"/>
</dbReference>
<feature type="transmembrane region" description="Helical" evidence="1">
    <location>
        <begin position="137"/>
        <end position="159"/>
    </location>
</feature>
<gene>
    <name evidence="3" type="ORF">AZI98_08445</name>
</gene>
<keyword evidence="4" id="KW-1185">Reference proteome</keyword>
<organism evidence="3 4">
    <name type="scientific">Aeribacillus pallidus</name>
    <dbReference type="NCBI Taxonomy" id="33936"/>
    <lineage>
        <taxon>Bacteria</taxon>
        <taxon>Bacillati</taxon>
        <taxon>Bacillota</taxon>
        <taxon>Bacilli</taxon>
        <taxon>Bacillales</taxon>
        <taxon>Bacillaceae</taxon>
        <taxon>Aeribacillus</taxon>
    </lineage>
</organism>
<dbReference type="InterPro" id="IPR007730">
    <property type="entry name" value="SPOR-like_dom"/>
</dbReference>
<feature type="domain" description="SPOR" evidence="2">
    <location>
        <begin position="193"/>
        <end position="267"/>
    </location>
</feature>
<keyword evidence="1" id="KW-0812">Transmembrane</keyword>
<evidence type="ECO:0000313" key="4">
    <source>
        <dbReference type="Proteomes" id="UP000076476"/>
    </source>
</evidence>
<keyword evidence="1" id="KW-0472">Membrane</keyword>
<dbReference type="GO" id="GO:0042834">
    <property type="term" value="F:peptidoglycan binding"/>
    <property type="evidence" value="ECO:0007669"/>
    <property type="project" value="InterPro"/>
</dbReference>
<dbReference type="SUPFAM" id="SSF110997">
    <property type="entry name" value="Sporulation related repeat"/>
    <property type="match status" value="1"/>
</dbReference>
<protein>
    <recommendedName>
        <fullName evidence="2">SPOR domain-containing protein</fullName>
    </recommendedName>
</protein>
<evidence type="ECO:0000256" key="1">
    <source>
        <dbReference type="SAM" id="Phobius"/>
    </source>
</evidence>
<sequence>MSKNNDNNYERGDKCLVLFYFTYVSIKKSLSSIKRAVIILDKPSSKITIKINGQENNFSNDTDVSAEPSETGKQLKVSSWEEKVKAEKEMAASEDKNEEETSFPWILPDDEEDKKENPKIAFSKNNSRTLPPKIKNYVISIIFAVILGLSFGVLALQFISNDSMPVSSELRDVSKSPQRQNVSNASAPSGAENIVFEVYMVQAGKFTKKEGAETVSGQIKAKGLPSVIVPQGGDHYVFVGAALDKKTAEELKNMAESHQIETFVKKMKWEGKVENEKTKTVVEEMLKLSSSFVNGTAPEQEKVESLLNEAGQIKDDSILAAVKKLQTEKSANEQLWSLQQSLLDFFEKLS</sequence>
<dbReference type="AlphaFoldDB" id="A0A165XVL9"/>
<keyword evidence="1" id="KW-1133">Transmembrane helix</keyword>
<dbReference type="Proteomes" id="UP000076476">
    <property type="component" value="Unassembled WGS sequence"/>
</dbReference>
<dbReference type="Pfam" id="PF05036">
    <property type="entry name" value="SPOR"/>
    <property type="match status" value="1"/>
</dbReference>
<dbReference type="PROSITE" id="PS51724">
    <property type="entry name" value="SPOR"/>
    <property type="match status" value="1"/>
</dbReference>
<evidence type="ECO:0000259" key="2">
    <source>
        <dbReference type="PROSITE" id="PS51724"/>
    </source>
</evidence>
<proteinExistence type="predicted"/>
<comment type="caution">
    <text evidence="3">The sequence shown here is derived from an EMBL/GenBank/DDBJ whole genome shotgun (WGS) entry which is preliminary data.</text>
</comment>
<reference evidence="3 4" key="1">
    <citation type="submission" date="2016-04" db="EMBL/GenBank/DDBJ databases">
        <title>Draft genome sequence of Aeribacillus pallidus 8m3 from petroleum reservoir.</title>
        <authorList>
            <person name="Poltaraus A.B."/>
            <person name="Nazina T.N."/>
            <person name="Tourova T.P."/>
            <person name="Malakho S.M."/>
            <person name="Korshunova A.V."/>
            <person name="Sokolova D.S."/>
        </authorList>
    </citation>
    <scope>NUCLEOTIDE SEQUENCE [LARGE SCALE GENOMIC DNA]</scope>
    <source>
        <strain evidence="3 4">8m3</strain>
    </source>
</reference>